<reference evidence="4 5" key="1">
    <citation type="submission" date="2020-08" db="EMBL/GenBank/DDBJ databases">
        <title>Genomic Encyclopedia of Type Strains, Phase III (KMG-III): the genomes of soil and plant-associated and newly described type strains.</title>
        <authorList>
            <person name="Whitman W."/>
        </authorList>
    </citation>
    <scope>NUCLEOTIDE SEQUENCE [LARGE SCALE GENOMIC DNA]</scope>
    <source>
        <strain evidence="4 5">CECT 8075</strain>
    </source>
</reference>
<dbReference type="InterPro" id="IPR000917">
    <property type="entry name" value="Sulfatase_N"/>
</dbReference>
<comment type="similarity">
    <text evidence="1">Belongs to the sulfatase family.</text>
</comment>
<dbReference type="PANTHER" id="PTHR42693">
    <property type="entry name" value="ARYLSULFATASE FAMILY MEMBER"/>
    <property type="match status" value="1"/>
</dbReference>
<name>A0A7W5E314_9BACT</name>
<evidence type="ECO:0000259" key="3">
    <source>
        <dbReference type="Pfam" id="PF00884"/>
    </source>
</evidence>
<evidence type="ECO:0000313" key="5">
    <source>
        <dbReference type="Proteomes" id="UP000536179"/>
    </source>
</evidence>
<protein>
    <submittedName>
        <fullName evidence="4">Arylsulfatase A-like enzyme</fullName>
    </submittedName>
</protein>
<sequence length="668" mass="74578">MSSQSIPHALNRYSLIGSLTIAFFVGMGCPIQADQTMPNIVLIMADDLGVEGIGCYGGQSYQTPNLDRLAAQGMRFEHAYSQPLCANTRLQLMTGLHNHRNWISFGILDPTAKTIGHYMHDAGYQCCIAGKWQLQSYDPPDYPGSEKRRGLGMHPKDAGFDRYSLFHSGETEEKGSRYADPTWMEDGELKTASGKYGPDMWVDYIGEFMEQERDKPFFVYYPMALPHWPMTPTPGSPRWNDPELRSHPDTANFPDMVRYMDECVGKVLAKIEALGIADNTLVLFYSDNGTDVRIRSQTVHGEIAGGKGSTTDAGTHVPMIASWPGKIHAGVNDTLVDSTDFIPTLLEAAGKPLPATNDLDGVSFYQQLIGQPNPESRKWIYSFYDPRPGWDKDRFGFQVSVRDQRWKLYDDGRLFDIENDVLEQSPFLPHTDDAQTAAVRKRLLAVLETESAKRVPTIHDVEHSTDPHNFLVVDPYTAPNLKGRKAVRGDWKIDNGMASVTQDAELYKKYNNHGPLMLYEVPHCDARVVIDVRPSSCRTVVFTMDAEEGGHAFRIRLRTQTANESTKPSSQIVTYAASEAGQKAEMIVLSGGDDVPKLVDGHWSRIEASVVGDTAVVTINTKTIRVQHPRIAQPKKSAKIGFSFGSLDIREFRLTSQPFFDSLDNSQK</sequence>
<proteinExistence type="inferred from homology"/>
<evidence type="ECO:0000256" key="1">
    <source>
        <dbReference type="ARBA" id="ARBA00008779"/>
    </source>
</evidence>
<dbReference type="Proteomes" id="UP000536179">
    <property type="component" value="Unassembled WGS sequence"/>
</dbReference>
<dbReference type="EMBL" id="JACHXU010000017">
    <property type="protein sequence ID" value="MBB3208678.1"/>
    <property type="molecule type" value="Genomic_DNA"/>
</dbReference>
<dbReference type="InterPro" id="IPR017850">
    <property type="entry name" value="Alkaline_phosphatase_core_sf"/>
</dbReference>
<feature type="domain" description="Sulfatase N-terminal" evidence="3">
    <location>
        <begin position="38"/>
        <end position="350"/>
    </location>
</feature>
<accession>A0A7W5E314</accession>
<evidence type="ECO:0000313" key="4">
    <source>
        <dbReference type="EMBL" id="MBB3208678.1"/>
    </source>
</evidence>
<dbReference type="Gene3D" id="3.40.720.10">
    <property type="entry name" value="Alkaline Phosphatase, subunit A"/>
    <property type="match status" value="1"/>
</dbReference>
<keyword evidence="2" id="KW-0378">Hydrolase</keyword>
<comment type="caution">
    <text evidence="4">The sequence shown here is derived from an EMBL/GenBank/DDBJ whole genome shotgun (WGS) entry which is preliminary data.</text>
</comment>
<dbReference type="PANTHER" id="PTHR42693:SF53">
    <property type="entry name" value="ENDO-4-O-SULFATASE"/>
    <property type="match status" value="1"/>
</dbReference>
<dbReference type="AlphaFoldDB" id="A0A7W5E314"/>
<dbReference type="InterPro" id="IPR050738">
    <property type="entry name" value="Sulfatase"/>
</dbReference>
<keyword evidence="5" id="KW-1185">Reference proteome</keyword>
<dbReference type="Pfam" id="PF00884">
    <property type="entry name" value="Sulfatase"/>
    <property type="match status" value="1"/>
</dbReference>
<evidence type="ECO:0000256" key="2">
    <source>
        <dbReference type="ARBA" id="ARBA00022801"/>
    </source>
</evidence>
<dbReference type="CDD" id="cd16151">
    <property type="entry name" value="sulfatase_like"/>
    <property type="match status" value="1"/>
</dbReference>
<dbReference type="GO" id="GO:0004065">
    <property type="term" value="F:arylsulfatase activity"/>
    <property type="evidence" value="ECO:0007669"/>
    <property type="project" value="TreeGrafter"/>
</dbReference>
<dbReference type="RefSeq" id="WP_184306827.1">
    <property type="nucleotide sequence ID" value="NZ_JACHXU010000017.1"/>
</dbReference>
<dbReference type="SUPFAM" id="SSF53649">
    <property type="entry name" value="Alkaline phosphatase-like"/>
    <property type="match status" value="1"/>
</dbReference>
<organism evidence="4 5">
    <name type="scientific">Aporhodopirellula rubra</name>
    <dbReference type="NCBI Taxonomy" id="980271"/>
    <lineage>
        <taxon>Bacteria</taxon>
        <taxon>Pseudomonadati</taxon>
        <taxon>Planctomycetota</taxon>
        <taxon>Planctomycetia</taxon>
        <taxon>Pirellulales</taxon>
        <taxon>Pirellulaceae</taxon>
        <taxon>Aporhodopirellula</taxon>
    </lineage>
</organism>
<gene>
    <name evidence="4" type="ORF">FHS27_004510</name>
</gene>